<dbReference type="AlphaFoldDB" id="A0A1Y2K8K1"/>
<accession>A0A1Y2K8K1</accession>
<dbReference type="Proteomes" id="UP000194003">
    <property type="component" value="Unassembled WGS sequence"/>
</dbReference>
<protein>
    <submittedName>
        <fullName evidence="1">Uncharacterized protein</fullName>
    </submittedName>
</protein>
<evidence type="ECO:0000313" key="1">
    <source>
        <dbReference type="EMBL" id="OSM06827.1"/>
    </source>
</evidence>
<keyword evidence="2" id="KW-1185">Reference proteome</keyword>
<organism evidence="1 2">
    <name type="scientific">Magnetofaba australis IT-1</name>
    <dbReference type="NCBI Taxonomy" id="1434232"/>
    <lineage>
        <taxon>Bacteria</taxon>
        <taxon>Pseudomonadati</taxon>
        <taxon>Pseudomonadota</taxon>
        <taxon>Magnetococcia</taxon>
        <taxon>Magnetococcales</taxon>
        <taxon>Magnetococcaceae</taxon>
        <taxon>Magnetofaba</taxon>
    </lineage>
</organism>
<evidence type="ECO:0000313" key="2">
    <source>
        <dbReference type="Proteomes" id="UP000194003"/>
    </source>
</evidence>
<comment type="caution">
    <text evidence="1">The sequence shown here is derived from an EMBL/GenBank/DDBJ whole genome shotgun (WGS) entry which is preliminary data.</text>
</comment>
<proteinExistence type="predicted"/>
<dbReference type="EMBL" id="LVJN01000015">
    <property type="protein sequence ID" value="OSM06827.1"/>
    <property type="molecule type" value="Genomic_DNA"/>
</dbReference>
<gene>
    <name evidence="1" type="ORF">MAIT1_00302</name>
</gene>
<name>A0A1Y2K8K1_9PROT</name>
<sequence length="106" mass="11788">MEIATNVALSDPSRRLPATHSVMLLEKEPQRAFEYVGRLETRGSEETTDVELLESMRAKAAEIGAHAIIPDPTSKRVLVGEESLMGPTYFRMLRGRAIRYLTDAGN</sequence>
<reference evidence="1 2" key="1">
    <citation type="journal article" date="2016" name="BMC Genomics">
        <title>Combined genomic and structural analyses of a cultured magnetotactic bacterium reveals its niche adaptation to a dynamic environment.</title>
        <authorList>
            <person name="Araujo A.C."/>
            <person name="Morillo V."/>
            <person name="Cypriano J."/>
            <person name="Teixeira L.C."/>
            <person name="Leao P."/>
            <person name="Lyra S."/>
            <person name="Almeida L.G."/>
            <person name="Bazylinski D.A."/>
            <person name="Vasconcellos A.T."/>
            <person name="Abreu F."/>
            <person name="Lins U."/>
        </authorList>
    </citation>
    <scope>NUCLEOTIDE SEQUENCE [LARGE SCALE GENOMIC DNA]</scope>
    <source>
        <strain evidence="1 2">IT-1</strain>
    </source>
</reference>